<evidence type="ECO:0000313" key="1">
    <source>
        <dbReference type="EMBL" id="OGI64697.1"/>
    </source>
</evidence>
<dbReference type="AlphaFoldDB" id="A0A1F6V4U9"/>
<gene>
    <name evidence="1" type="ORF">A2W18_04235</name>
</gene>
<proteinExistence type="predicted"/>
<sequence>MYVKSASSNSSDNLLQEISNFCRNNSMAESTFGRRAVNDGKFVARLRFGGRITTQTAARIREFIIHNRKGSDARGGANTTGLTESGQRIAPAIPSSADSVETNFRFYDNRQKYLLFVNTCSEKWVVAQRVNMELDNLMPRPPALRVFDAGVGDGTVLARVMRSMHHKFSTTPFYIVGKEISLEDVRLALDKTPDRFYEHPATVLVMTNMYYSEAPWLRPNALAAASGLVWHELALTGNTSADFEEQITGLQSFLSHNWTARISKTSGNPVYERPVVLVIYRNDYKFLLEPVIPKQGSVRADFDLVIASQPYRARAPIEFKASKVVAPLTRALGPGGRLIGIHSHGEDPGLEIIQRVWAGENPFQMTRDQLLRVTKKILGSDARGFVFKSYADQRALFKYSMHTLPSEISSSIGTSTLMAAWNAAIYVAQIEDKRLETVMSGPGYLDATREILQKHGKLWFLNESYIITRQRYAR</sequence>
<dbReference type="InterPro" id="IPR029063">
    <property type="entry name" value="SAM-dependent_MTases_sf"/>
</dbReference>
<dbReference type="EMBL" id="MFSP01000124">
    <property type="protein sequence ID" value="OGI64697.1"/>
    <property type="molecule type" value="Genomic_DNA"/>
</dbReference>
<evidence type="ECO:0000313" key="2">
    <source>
        <dbReference type="Proteomes" id="UP000179076"/>
    </source>
</evidence>
<dbReference type="Proteomes" id="UP000179076">
    <property type="component" value="Unassembled WGS sequence"/>
</dbReference>
<accession>A0A1F6V4U9</accession>
<protein>
    <submittedName>
        <fullName evidence="1">Uncharacterized protein</fullName>
    </submittedName>
</protein>
<dbReference type="SUPFAM" id="SSF53335">
    <property type="entry name" value="S-adenosyl-L-methionine-dependent methyltransferases"/>
    <property type="match status" value="1"/>
</dbReference>
<organism evidence="1 2">
    <name type="scientific">Candidatus Muproteobacteria bacterium RBG_16_60_9</name>
    <dbReference type="NCBI Taxonomy" id="1817755"/>
    <lineage>
        <taxon>Bacteria</taxon>
        <taxon>Pseudomonadati</taxon>
        <taxon>Pseudomonadota</taxon>
        <taxon>Candidatus Muproteobacteria</taxon>
    </lineage>
</organism>
<comment type="caution">
    <text evidence="1">The sequence shown here is derived from an EMBL/GenBank/DDBJ whole genome shotgun (WGS) entry which is preliminary data.</text>
</comment>
<reference evidence="1 2" key="1">
    <citation type="journal article" date="2016" name="Nat. Commun.">
        <title>Thousands of microbial genomes shed light on interconnected biogeochemical processes in an aquifer system.</title>
        <authorList>
            <person name="Anantharaman K."/>
            <person name="Brown C.T."/>
            <person name="Hug L.A."/>
            <person name="Sharon I."/>
            <person name="Castelle C.J."/>
            <person name="Probst A.J."/>
            <person name="Thomas B.C."/>
            <person name="Singh A."/>
            <person name="Wilkins M.J."/>
            <person name="Karaoz U."/>
            <person name="Brodie E.L."/>
            <person name="Williams K.H."/>
            <person name="Hubbard S.S."/>
            <person name="Banfield J.F."/>
        </authorList>
    </citation>
    <scope>NUCLEOTIDE SEQUENCE [LARGE SCALE GENOMIC DNA]</scope>
</reference>
<name>A0A1F6V4U9_9PROT</name>